<protein>
    <recommendedName>
        <fullName evidence="9">Regulatory protein VirG</fullName>
    </recommendedName>
</protein>
<dbReference type="CDD" id="cd00383">
    <property type="entry name" value="trans_reg_C"/>
    <property type="match status" value="1"/>
</dbReference>
<dbReference type="InterPro" id="IPR001789">
    <property type="entry name" value="Sig_transdc_resp-reg_receiver"/>
</dbReference>
<evidence type="ECO:0000256" key="7">
    <source>
        <dbReference type="ARBA" id="ARBA00023159"/>
    </source>
</evidence>
<dbReference type="OrthoDB" id="7554872at2"/>
<dbReference type="AlphaFoldDB" id="A0A1M5W210"/>
<gene>
    <name evidence="15" type="ORF">SAMN05443248_6298</name>
</gene>
<keyword evidence="8" id="KW-0804">Transcription</keyword>
<dbReference type="InterPro" id="IPR036388">
    <property type="entry name" value="WH-like_DNA-bd_sf"/>
</dbReference>
<keyword evidence="6 11" id="KW-0238">DNA-binding</keyword>
<organism evidence="15 16">
    <name type="scientific">Bradyrhizobium erythrophlei</name>
    <dbReference type="NCBI Taxonomy" id="1437360"/>
    <lineage>
        <taxon>Bacteria</taxon>
        <taxon>Pseudomonadati</taxon>
        <taxon>Pseudomonadota</taxon>
        <taxon>Alphaproteobacteria</taxon>
        <taxon>Hyphomicrobiales</taxon>
        <taxon>Nitrobacteraceae</taxon>
        <taxon>Bradyrhizobium</taxon>
    </lineage>
</organism>
<dbReference type="InterPro" id="IPR016032">
    <property type="entry name" value="Sig_transdc_resp-reg_C-effctor"/>
</dbReference>
<evidence type="ECO:0000256" key="9">
    <source>
        <dbReference type="ARBA" id="ARBA00067337"/>
    </source>
</evidence>
<evidence type="ECO:0000313" key="15">
    <source>
        <dbReference type="EMBL" id="SHH81468.1"/>
    </source>
</evidence>
<dbReference type="Gene3D" id="6.10.250.690">
    <property type="match status" value="1"/>
</dbReference>
<feature type="domain" description="OmpR/PhoB-type" evidence="14">
    <location>
        <begin position="177"/>
        <end position="276"/>
    </location>
</feature>
<dbReference type="InterPro" id="IPR001867">
    <property type="entry name" value="OmpR/PhoB-type_DNA-bd"/>
</dbReference>
<evidence type="ECO:0000256" key="6">
    <source>
        <dbReference type="ARBA" id="ARBA00023125"/>
    </source>
</evidence>
<evidence type="ECO:0000256" key="1">
    <source>
        <dbReference type="ARBA" id="ARBA00004496"/>
    </source>
</evidence>
<dbReference type="Pfam" id="PF00072">
    <property type="entry name" value="Response_reg"/>
    <property type="match status" value="1"/>
</dbReference>
<sequence>MTVRAEFIVANRGSQTARSEASALGRNGAESFNQSEQHNRVERSQPTCLVVEDDRTMRHLVMNYLREHGIHAISASGREEVAGLFASDEPSLVILDLRLGQEDGLDLLREIRSRSDVPVIITTGHRRDEIDRVVGLELGADDYITKPFGLRELVARIRAVLRRREAGQATVQRDSERGRCRFGVWQLDRRSRRLSDSSGTQVVLTKGEYGLLIAFLDAPQRPLSREHLLQATRIHEDVFDRSIDVQVLRLRRKLETDPNAPRVILTERGVGYVFALPVEQL</sequence>
<dbReference type="GO" id="GO:0000976">
    <property type="term" value="F:transcription cis-regulatory region binding"/>
    <property type="evidence" value="ECO:0007669"/>
    <property type="project" value="TreeGrafter"/>
</dbReference>
<keyword evidence="5" id="KW-0805">Transcription regulation</keyword>
<dbReference type="FunFam" id="1.10.10.10:FF:000099">
    <property type="entry name" value="Two-component system response regulator TorR"/>
    <property type="match status" value="1"/>
</dbReference>
<dbReference type="Proteomes" id="UP000189796">
    <property type="component" value="Chromosome I"/>
</dbReference>
<dbReference type="InterPro" id="IPR011006">
    <property type="entry name" value="CheY-like_superfamily"/>
</dbReference>
<keyword evidence="3 10" id="KW-0597">Phosphoprotein</keyword>
<dbReference type="SMART" id="SM00448">
    <property type="entry name" value="REC"/>
    <property type="match status" value="1"/>
</dbReference>
<feature type="modified residue" description="4-aspartylphosphate" evidence="10">
    <location>
        <position position="96"/>
    </location>
</feature>
<evidence type="ECO:0000256" key="8">
    <source>
        <dbReference type="ARBA" id="ARBA00023163"/>
    </source>
</evidence>
<dbReference type="PROSITE" id="PS51755">
    <property type="entry name" value="OMPR_PHOB"/>
    <property type="match status" value="1"/>
</dbReference>
<evidence type="ECO:0000313" key="16">
    <source>
        <dbReference type="Proteomes" id="UP000189796"/>
    </source>
</evidence>
<evidence type="ECO:0000256" key="5">
    <source>
        <dbReference type="ARBA" id="ARBA00023015"/>
    </source>
</evidence>
<reference evidence="15 16" key="1">
    <citation type="submission" date="2016-11" db="EMBL/GenBank/DDBJ databases">
        <authorList>
            <person name="Jaros S."/>
            <person name="Januszkiewicz K."/>
            <person name="Wedrychowicz H."/>
        </authorList>
    </citation>
    <scope>NUCLEOTIDE SEQUENCE [LARGE SCALE GENOMIC DNA]</scope>
    <source>
        <strain evidence="15 16">GAS138</strain>
    </source>
</reference>
<keyword evidence="4" id="KW-0902">Two-component regulatory system</keyword>
<dbReference type="PROSITE" id="PS50110">
    <property type="entry name" value="RESPONSE_REGULATORY"/>
    <property type="match status" value="1"/>
</dbReference>
<dbReference type="RefSeq" id="WP_079607615.1">
    <property type="nucleotide sequence ID" value="NZ_LT670817.1"/>
</dbReference>
<dbReference type="GO" id="GO:0000156">
    <property type="term" value="F:phosphorelay response regulator activity"/>
    <property type="evidence" value="ECO:0007669"/>
    <property type="project" value="TreeGrafter"/>
</dbReference>
<proteinExistence type="predicted"/>
<dbReference type="GO" id="GO:0006355">
    <property type="term" value="P:regulation of DNA-templated transcription"/>
    <property type="evidence" value="ECO:0007669"/>
    <property type="project" value="InterPro"/>
</dbReference>
<dbReference type="PANTHER" id="PTHR48111">
    <property type="entry name" value="REGULATOR OF RPOS"/>
    <property type="match status" value="1"/>
</dbReference>
<comment type="subcellular location">
    <subcellularLocation>
        <location evidence="1">Cytoplasm</location>
    </subcellularLocation>
</comment>
<name>A0A1M5W210_9BRAD</name>
<evidence type="ECO:0000256" key="2">
    <source>
        <dbReference type="ARBA" id="ARBA00022490"/>
    </source>
</evidence>
<dbReference type="PANTHER" id="PTHR48111:SF4">
    <property type="entry name" value="DNA-BINDING DUAL TRANSCRIPTIONAL REGULATOR OMPR"/>
    <property type="match status" value="1"/>
</dbReference>
<dbReference type="Pfam" id="PF00486">
    <property type="entry name" value="Trans_reg_C"/>
    <property type="match status" value="1"/>
</dbReference>
<evidence type="ECO:0000259" key="13">
    <source>
        <dbReference type="PROSITE" id="PS50110"/>
    </source>
</evidence>
<evidence type="ECO:0000256" key="11">
    <source>
        <dbReference type="PROSITE-ProRule" id="PRU01091"/>
    </source>
</evidence>
<feature type="domain" description="Response regulatory" evidence="13">
    <location>
        <begin position="47"/>
        <end position="161"/>
    </location>
</feature>
<dbReference type="SMART" id="SM00862">
    <property type="entry name" value="Trans_reg_C"/>
    <property type="match status" value="1"/>
</dbReference>
<dbReference type="GO" id="GO:0005829">
    <property type="term" value="C:cytosol"/>
    <property type="evidence" value="ECO:0007669"/>
    <property type="project" value="TreeGrafter"/>
</dbReference>
<dbReference type="Gene3D" id="3.40.50.2300">
    <property type="match status" value="1"/>
</dbReference>
<dbReference type="GO" id="GO:0032993">
    <property type="term" value="C:protein-DNA complex"/>
    <property type="evidence" value="ECO:0007669"/>
    <property type="project" value="TreeGrafter"/>
</dbReference>
<feature type="region of interest" description="Disordered" evidence="12">
    <location>
        <begin position="18"/>
        <end position="44"/>
    </location>
</feature>
<dbReference type="CDD" id="cd17594">
    <property type="entry name" value="REC_OmpR_VirG"/>
    <property type="match status" value="1"/>
</dbReference>
<evidence type="ECO:0000256" key="10">
    <source>
        <dbReference type="PROSITE-ProRule" id="PRU00169"/>
    </source>
</evidence>
<accession>A0A1M5W210</accession>
<keyword evidence="7" id="KW-0010">Activator</keyword>
<evidence type="ECO:0000259" key="14">
    <source>
        <dbReference type="PROSITE" id="PS51755"/>
    </source>
</evidence>
<dbReference type="SUPFAM" id="SSF52172">
    <property type="entry name" value="CheY-like"/>
    <property type="match status" value="1"/>
</dbReference>
<dbReference type="Gene3D" id="1.10.10.10">
    <property type="entry name" value="Winged helix-like DNA-binding domain superfamily/Winged helix DNA-binding domain"/>
    <property type="match status" value="1"/>
</dbReference>
<evidence type="ECO:0000256" key="4">
    <source>
        <dbReference type="ARBA" id="ARBA00023012"/>
    </source>
</evidence>
<feature type="DNA-binding region" description="OmpR/PhoB-type" evidence="11">
    <location>
        <begin position="177"/>
        <end position="276"/>
    </location>
</feature>
<dbReference type="SUPFAM" id="SSF46894">
    <property type="entry name" value="C-terminal effector domain of the bipartite response regulators"/>
    <property type="match status" value="1"/>
</dbReference>
<dbReference type="InterPro" id="IPR039420">
    <property type="entry name" value="WalR-like"/>
</dbReference>
<evidence type="ECO:0000256" key="12">
    <source>
        <dbReference type="SAM" id="MobiDB-lite"/>
    </source>
</evidence>
<dbReference type="EMBL" id="LT670817">
    <property type="protein sequence ID" value="SHH81468.1"/>
    <property type="molecule type" value="Genomic_DNA"/>
</dbReference>
<evidence type="ECO:0000256" key="3">
    <source>
        <dbReference type="ARBA" id="ARBA00022553"/>
    </source>
</evidence>
<keyword evidence="2" id="KW-0963">Cytoplasm</keyword>